<comment type="caution">
    <text evidence="1">The sequence shown here is derived from an EMBL/GenBank/DDBJ whole genome shotgun (WGS) entry which is preliminary data.</text>
</comment>
<evidence type="ECO:0000313" key="2">
    <source>
        <dbReference type="Proteomes" id="UP001276150"/>
    </source>
</evidence>
<protein>
    <submittedName>
        <fullName evidence="1">DUF4291 family protein</fullName>
    </submittedName>
</protein>
<dbReference type="RefSeq" id="WP_317641120.1">
    <property type="nucleotide sequence ID" value="NZ_JAPMIV010000035.1"/>
</dbReference>
<accession>A0ABU4DVS0</accession>
<name>A0ABU4DVS0_9DEIO</name>
<dbReference type="PANTHER" id="PTHR38567:SF1">
    <property type="entry name" value="DUF4291 DOMAIN-CONTAINING PROTEIN"/>
    <property type="match status" value="1"/>
</dbReference>
<keyword evidence="2" id="KW-1185">Reference proteome</keyword>
<dbReference type="PANTHER" id="PTHR38567">
    <property type="entry name" value="DUF4291 DOMAIN-CONTAINING PROTEIN"/>
    <property type="match status" value="1"/>
</dbReference>
<dbReference type="Pfam" id="PF14124">
    <property type="entry name" value="DUF4291"/>
    <property type="match status" value="1"/>
</dbReference>
<gene>
    <name evidence="1" type="ORF">ORD21_14320</name>
</gene>
<sequence length="217" mass="24354">MTFPTELHAVQSARWPQTGRHILAQCGELDGQPTIVVYQAYRPDIAEYAVQHGYFGGPYSFSRMSWVKPNFLWMMSRCGWATKPDQERVLALTVARARFDRWLMGAVPSSPGTSGMDEAQWRSALTASDVRLQWDPDHAPDGRPLPRRAVQLGLRGRTLAEFGRPMGEGGALLRLEDITDFVQGQRANLGQPQCLLTPREEVYRPEDSELAARLGLD</sequence>
<dbReference type="EMBL" id="JAPMIV010000035">
    <property type="protein sequence ID" value="MDV6375769.1"/>
    <property type="molecule type" value="Genomic_DNA"/>
</dbReference>
<reference evidence="1 2" key="1">
    <citation type="submission" date="2022-11" db="EMBL/GenBank/DDBJ databases">
        <title>Deinococcus ZS9-10, Low Temperature and Draught-tolerating, UV-resistant Bacteria from Continental Antarctica.</title>
        <authorList>
            <person name="Cheng L."/>
        </authorList>
    </citation>
    <scope>NUCLEOTIDE SEQUENCE [LARGE SCALE GENOMIC DNA]</scope>
    <source>
        <strain evidence="1 2">ZS9-10</strain>
    </source>
</reference>
<organism evidence="1 2">
    <name type="scientific">Deinococcus arenicola</name>
    <dbReference type="NCBI Taxonomy" id="2994950"/>
    <lineage>
        <taxon>Bacteria</taxon>
        <taxon>Thermotogati</taxon>
        <taxon>Deinococcota</taxon>
        <taxon>Deinococci</taxon>
        <taxon>Deinococcales</taxon>
        <taxon>Deinococcaceae</taxon>
        <taxon>Deinococcus</taxon>
    </lineage>
</organism>
<proteinExistence type="predicted"/>
<dbReference type="Proteomes" id="UP001276150">
    <property type="component" value="Unassembled WGS sequence"/>
</dbReference>
<evidence type="ECO:0000313" key="1">
    <source>
        <dbReference type="EMBL" id="MDV6375769.1"/>
    </source>
</evidence>
<dbReference type="InterPro" id="IPR025633">
    <property type="entry name" value="DUF4291"/>
</dbReference>